<evidence type="ECO:0000313" key="3">
    <source>
        <dbReference type="EMBL" id="KYZ75372.1"/>
    </source>
</evidence>
<dbReference type="InterPro" id="IPR050469">
    <property type="entry name" value="Diguanylate_Cyclase"/>
</dbReference>
<feature type="transmembrane region" description="Helical" evidence="1">
    <location>
        <begin position="32"/>
        <end position="50"/>
    </location>
</feature>
<gene>
    <name evidence="3" type="ORF">AXX12_14580</name>
</gene>
<dbReference type="AlphaFoldDB" id="A0A154BN75"/>
<dbReference type="RefSeq" id="WP_066245115.1">
    <property type="nucleotide sequence ID" value="NZ_LSGP01000025.1"/>
</dbReference>
<protein>
    <recommendedName>
        <fullName evidence="2">GGDEF domain-containing protein</fullName>
    </recommendedName>
</protein>
<accession>A0A154BN75</accession>
<dbReference type="CDD" id="cd01949">
    <property type="entry name" value="GGDEF"/>
    <property type="match status" value="1"/>
</dbReference>
<dbReference type="GO" id="GO:0043709">
    <property type="term" value="P:cell adhesion involved in single-species biofilm formation"/>
    <property type="evidence" value="ECO:0007669"/>
    <property type="project" value="TreeGrafter"/>
</dbReference>
<evidence type="ECO:0000313" key="4">
    <source>
        <dbReference type="Proteomes" id="UP000076268"/>
    </source>
</evidence>
<name>A0A154BN75_ANASB</name>
<dbReference type="PANTHER" id="PTHR45138">
    <property type="entry name" value="REGULATORY COMPONENTS OF SENSORY TRANSDUCTION SYSTEM"/>
    <property type="match status" value="1"/>
</dbReference>
<dbReference type="GO" id="GO:0052621">
    <property type="term" value="F:diguanylate cyclase activity"/>
    <property type="evidence" value="ECO:0007669"/>
    <property type="project" value="TreeGrafter"/>
</dbReference>
<organism evidence="3 4">
    <name type="scientific">Anaerosporomusa subterranea</name>
    <dbReference type="NCBI Taxonomy" id="1794912"/>
    <lineage>
        <taxon>Bacteria</taxon>
        <taxon>Bacillati</taxon>
        <taxon>Bacillota</taxon>
        <taxon>Negativicutes</taxon>
        <taxon>Acetonemataceae</taxon>
        <taxon>Anaerosporomusa</taxon>
    </lineage>
</organism>
<dbReference type="EMBL" id="LSGP01000025">
    <property type="protein sequence ID" value="KYZ75372.1"/>
    <property type="molecule type" value="Genomic_DNA"/>
</dbReference>
<dbReference type="STRING" id="1794912.AXX12_14580"/>
<dbReference type="NCBIfam" id="TIGR00254">
    <property type="entry name" value="GGDEF"/>
    <property type="match status" value="1"/>
</dbReference>
<dbReference type="GO" id="GO:0005886">
    <property type="term" value="C:plasma membrane"/>
    <property type="evidence" value="ECO:0007669"/>
    <property type="project" value="TreeGrafter"/>
</dbReference>
<feature type="domain" description="GGDEF" evidence="2">
    <location>
        <begin position="90"/>
        <end position="222"/>
    </location>
</feature>
<keyword evidence="1" id="KW-1133">Transmembrane helix</keyword>
<comment type="caution">
    <text evidence="3">The sequence shown here is derived from an EMBL/GenBank/DDBJ whole genome shotgun (WGS) entry which is preliminary data.</text>
</comment>
<dbReference type="InterPro" id="IPR043128">
    <property type="entry name" value="Rev_trsase/Diguanyl_cyclase"/>
</dbReference>
<dbReference type="PROSITE" id="PS50887">
    <property type="entry name" value="GGDEF"/>
    <property type="match status" value="1"/>
</dbReference>
<evidence type="ECO:0000256" key="1">
    <source>
        <dbReference type="SAM" id="Phobius"/>
    </source>
</evidence>
<dbReference type="Gene3D" id="3.30.70.270">
    <property type="match status" value="1"/>
</dbReference>
<dbReference type="OrthoDB" id="1677693at2"/>
<dbReference type="SUPFAM" id="SSF55073">
    <property type="entry name" value="Nucleotide cyclase"/>
    <property type="match status" value="1"/>
</dbReference>
<dbReference type="PANTHER" id="PTHR45138:SF6">
    <property type="entry name" value="DIGUANYLATE CYCLASE DGCN"/>
    <property type="match status" value="1"/>
</dbReference>
<keyword evidence="4" id="KW-1185">Reference proteome</keyword>
<evidence type="ECO:0000259" key="2">
    <source>
        <dbReference type="PROSITE" id="PS50887"/>
    </source>
</evidence>
<dbReference type="InterPro" id="IPR029787">
    <property type="entry name" value="Nucleotide_cyclase"/>
</dbReference>
<dbReference type="GO" id="GO:1902201">
    <property type="term" value="P:negative regulation of bacterial-type flagellum-dependent cell motility"/>
    <property type="evidence" value="ECO:0007669"/>
    <property type="project" value="TreeGrafter"/>
</dbReference>
<dbReference type="SMART" id="SM00267">
    <property type="entry name" value="GGDEF"/>
    <property type="match status" value="1"/>
</dbReference>
<dbReference type="Pfam" id="PF00990">
    <property type="entry name" value="GGDEF"/>
    <property type="match status" value="1"/>
</dbReference>
<proteinExistence type="predicted"/>
<sequence length="222" mass="25574">MKYTGRITGLTITIMAIIAIRIYAYIYLNYSFSHPPIVGVIGLFIAFWIGKQYDKVKFYSERDSLTGLYNRRFVDNLFSPLLAQMDRRNEKLSISIWDCDNFKAINDRYGHKKGDLVLQEFSALLLTSTRKSDIVARWGGDEFLIIAPYADEEDMKLIVNRFKNRLHDLSEKLQIDISVSSGYAIYPSDAKTIDGLINIADSKMYDLKNRRGIVDITNNNFI</sequence>
<keyword evidence="1" id="KW-0812">Transmembrane</keyword>
<reference evidence="3 4" key="1">
    <citation type="submission" date="2016-02" db="EMBL/GenBank/DDBJ databases">
        <title>Anaerosporomusa subterraneum gen. nov., sp. nov., a spore-forming obligate anaerobe isolated from saprolite.</title>
        <authorList>
            <person name="Choi J.K."/>
            <person name="Shah M."/>
            <person name="Yee N."/>
        </authorList>
    </citation>
    <scope>NUCLEOTIDE SEQUENCE [LARGE SCALE GENOMIC DNA]</scope>
    <source>
        <strain evidence="3 4">RU4</strain>
    </source>
</reference>
<dbReference type="InterPro" id="IPR000160">
    <property type="entry name" value="GGDEF_dom"/>
</dbReference>
<keyword evidence="1" id="KW-0472">Membrane</keyword>
<dbReference type="Proteomes" id="UP000076268">
    <property type="component" value="Unassembled WGS sequence"/>
</dbReference>
<feature type="transmembrane region" description="Helical" evidence="1">
    <location>
        <begin position="7"/>
        <end position="26"/>
    </location>
</feature>
<dbReference type="FunFam" id="3.30.70.270:FF:000001">
    <property type="entry name" value="Diguanylate cyclase domain protein"/>
    <property type="match status" value="1"/>
</dbReference>